<organism evidence="3 4">
    <name type="scientific">Hymenobacter wooponensis</name>
    <dbReference type="NCBI Taxonomy" id="1525360"/>
    <lineage>
        <taxon>Bacteria</taxon>
        <taxon>Pseudomonadati</taxon>
        <taxon>Bacteroidota</taxon>
        <taxon>Cytophagia</taxon>
        <taxon>Cytophagales</taxon>
        <taxon>Hymenobacteraceae</taxon>
        <taxon>Hymenobacter</taxon>
    </lineage>
</organism>
<dbReference type="Gene3D" id="3.10.450.360">
    <property type="match status" value="1"/>
</dbReference>
<dbReference type="RefSeq" id="WP_044019278.1">
    <property type="nucleotide sequence ID" value="NZ_SRKZ01000009.1"/>
</dbReference>
<dbReference type="SUPFAM" id="SSF160574">
    <property type="entry name" value="BT0923-like"/>
    <property type="match status" value="1"/>
</dbReference>
<feature type="signal peptide" evidence="1">
    <location>
        <begin position="1"/>
        <end position="20"/>
    </location>
</feature>
<gene>
    <name evidence="3" type="ORF">EU557_23625</name>
</gene>
<keyword evidence="1" id="KW-0732">Signal</keyword>
<comment type="caution">
    <text evidence="3">The sequence shown here is derived from an EMBL/GenBank/DDBJ whole genome shotgun (WGS) entry which is preliminary data.</text>
</comment>
<proteinExistence type="predicted"/>
<dbReference type="InterPro" id="IPR021533">
    <property type="entry name" value="PepSY-like"/>
</dbReference>
<dbReference type="EMBL" id="SRKZ01000009">
    <property type="protein sequence ID" value="TGD77355.1"/>
    <property type="molecule type" value="Genomic_DNA"/>
</dbReference>
<dbReference type="OrthoDB" id="1121502at2"/>
<evidence type="ECO:0000259" key="2">
    <source>
        <dbReference type="Pfam" id="PF11396"/>
    </source>
</evidence>
<keyword evidence="4" id="KW-1185">Reference proteome</keyword>
<evidence type="ECO:0000256" key="1">
    <source>
        <dbReference type="SAM" id="SignalP"/>
    </source>
</evidence>
<dbReference type="AlphaFoldDB" id="A0A4Z0MDP7"/>
<sequence>MKHYLVLAAFALALAAPAQAQQLKATQVPAAVVAAFKQKFPQVKEVKWEKEGDKYEAGFEQGNVEMSALLSASGELLETESEMAPSQLPAAVRAKLASSYKSYKVTEAAKIVSASTGATTYEAEVLKSGKKMDLLFDANGQEVKK</sequence>
<name>A0A4Z0MDP7_9BACT</name>
<dbReference type="Pfam" id="PF11396">
    <property type="entry name" value="PepSY_like"/>
    <property type="match status" value="1"/>
</dbReference>
<reference evidence="3 4" key="1">
    <citation type="submission" date="2019-04" db="EMBL/GenBank/DDBJ databases">
        <authorList>
            <person name="Feng G."/>
            <person name="Zhang J."/>
            <person name="Zhu H."/>
        </authorList>
    </citation>
    <scope>NUCLEOTIDE SEQUENCE [LARGE SCALE GENOMIC DNA]</scope>
    <source>
        <strain evidence="3 4">JCM 19491</strain>
    </source>
</reference>
<dbReference type="Proteomes" id="UP000298284">
    <property type="component" value="Unassembled WGS sequence"/>
</dbReference>
<feature type="domain" description="Putative beta-lactamase-inhibitor-like PepSY-like" evidence="2">
    <location>
        <begin position="20"/>
        <end position="76"/>
    </location>
</feature>
<evidence type="ECO:0000313" key="3">
    <source>
        <dbReference type="EMBL" id="TGD77355.1"/>
    </source>
</evidence>
<protein>
    <recommendedName>
        <fullName evidence="2">Putative beta-lactamase-inhibitor-like PepSY-like domain-containing protein</fullName>
    </recommendedName>
</protein>
<evidence type="ECO:0000313" key="4">
    <source>
        <dbReference type="Proteomes" id="UP000298284"/>
    </source>
</evidence>
<feature type="chain" id="PRO_5021501844" description="Putative beta-lactamase-inhibitor-like PepSY-like domain-containing protein" evidence="1">
    <location>
        <begin position="21"/>
        <end position="145"/>
    </location>
</feature>
<accession>A0A4Z0MDP7</accession>